<keyword evidence="7" id="KW-1133">Transmembrane helix</keyword>
<evidence type="ECO:0000256" key="6">
    <source>
        <dbReference type="ARBA" id="ARBA00022825"/>
    </source>
</evidence>
<keyword evidence="7" id="KW-0812">Transmembrane</keyword>
<protein>
    <submittedName>
        <fullName evidence="9">Type I deoxyribonuclease HsdR</fullName>
    </submittedName>
</protein>
<reference evidence="10" key="1">
    <citation type="journal article" date="2019" name="Int. J. Syst. Evol. Microbiol.">
        <title>The Global Catalogue of Microorganisms (GCM) 10K type strain sequencing project: providing services to taxonomists for standard genome sequencing and annotation.</title>
        <authorList>
            <consortium name="The Broad Institute Genomics Platform"/>
            <consortium name="The Broad Institute Genome Sequencing Center for Infectious Disease"/>
            <person name="Wu L."/>
            <person name="Ma J."/>
        </authorList>
    </citation>
    <scope>NUCLEOTIDE SEQUENCE [LARGE SCALE GENOMIC DNA]</scope>
    <source>
        <strain evidence="10">CGMCC 1.10832</strain>
    </source>
</reference>
<comment type="similarity">
    <text evidence="1">Belongs to the peptidase S1C family.</text>
</comment>
<dbReference type="RefSeq" id="WP_345260792.1">
    <property type="nucleotide sequence ID" value="NZ_BAABHU010000016.1"/>
</dbReference>
<evidence type="ECO:0000256" key="1">
    <source>
        <dbReference type="ARBA" id="ARBA00010541"/>
    </source>
</evidence>
<dbReference type="Gene3D" id="2.40.10.120">
    <property type="match status" value="1"/>
</dbReference>
<evidence type="ECO:0000256" key="5">
    <source>
        <dbReference type="ARBA" id="ARBA00022801"/>
    </source>
</evidence>
<dbReference type="InterPro" id="IPR036034">
    <property type="entry name" value="PDZ_sf"/>
</dbReference>
<dbReference type="InterPro" id="IPR001940">
    <property type="entry name" value="Peptidase_S1C"/>
</dbReference>
<dbReference type="NCBIfam" id="TIGR02037">
    <property type="entry name" value="degP_htrA_DO"/>
    <property type="match status" value="1"/>
</dbReference>
<dbReference type="Gene3D" id="2.30.42.10">
    <property type="match status" value="2"/>
</dbReference>
<organism evidence="9 10">
    <name type="scientific">Marivirga lumbricoides</name>
    <dbReference type="NCBI Taxonomy" id="1046115"/>
    <lineage>
        <taxon>Bacteria</taxon>
        <taxon>Pseudomonadati</taxon>
        <taxon>Bacteroidota</taxon>
        <taxon>Cytophagia</taxon>
        <taxon>Cytophagales</taxon>
        <taxon>Marivirgaceae</taxon>
        <taxon>Marivirga</taxon>
    </lineage>
</organism>
<evidence type="ECO:0000313" key="9">
    <source>
        <dbReference type="EMBL" id="GGC52361.1"/>
    </source>
</evidence>
<keyword evidence="7" id="KW-0472">Membrane</keyword>
<sequence length="493" mass="52933">MINKKQFFIGVIFASLLSALIAVGAFIYLNPAGTDNRSFEEVQQANAKLSSFLDDNTEYNVPEGINFIYAAEQVTKGVVHIKSEMTTTQQRARSPFEEYFRDFYGDQGDRNMQRRARSSGSGVIISPDGYIVTNNHVVENSSKLEVVLYDNRTYPAEVIGVDSDTDIALIKVDAKDLNFVEFGNSDLTKVGEWVLAVGNPFNLTSTVTAGIVSAKARSINILNSQNRYGIESFIQTDAAVNPGNSGGALVNLQGKLIGINTAIATPTGSYAGYSFAVPSTLVKKVVNDLKQFGVVQRAVLGVSILDLNDPRMQDKGISLNAGVYVQSVGPESAAEKAGMKEGDIIVGIEGSSVSTVAELQELVARNSPGDKINVTFIRDGKEKSVNATLQNLNNTVEAVTASASRTIGGAVIQDVTQEEMDKLNIGGGAKVTEISEGKWKEIGLKEGFIITAVDKVAIANTEELLQVLQNKRGGVLIEGVYPDGTKAYYGMGW</sequence>
<keyword evidence="6" id="KW-0720">Serine protease</keyword>
<proteinExistence type="inferred from homology"/>
<evidence type="ECO:0000256" key="2">
    <source>
        <dbReference type="ARBA" id="ARBA00022670"/>
    </source>
</evidence>
<keyword evidence="2" id="KW-0645">Protease</keyword>
<feature type="transmembrane region" description="Helical" evidence="7">
    <location>
        <begin position="7"/>
        <end position="29"/>
    </location>
</feature>
<accession>A0ABQ1N3V4</accession>
<gene>
    <name evidence="9" type="ORF">GCM10011506_42540</name>
</gene>
<comment type="caution">
    <text evidence="9">The sequence shown here is derived from an EMBL/GenBank/DDBJ whole genome shotgun (WGS) entry which is preliminary data.</text>
</comment>
<keyword evidence="3" id="KW-0732">Signal</keyword>
<dbReference type="SUPFAM" id="SSF50156">
    <property type="entry name" value="PDZ domain-like"/>
    <property type="match status" value="2"/>
</dbReference>
<evidence type="ECO:0000259" key="8">
    <source>
        <dbReference type="PROSITE" id="PS50106"/>
    </source>
</evidence>
<dbReference type="InterPro" id="IPR011782">
    <property type="entry name" value="Pept_S1C_Do"/>
</dbReference>
<dbReference type="Proteomes" id="UP000636010">
    <property type="component" value="Unassembled WGS sequence"/>
</dbReference>
<evidence type="ECO:0000313" key="10">
    <source>
        <dbReference type="Proteomes" id="UP000636010"/>
    </source>
</evidence>
<dbReference type="Pfam" id="PF13180">
    <property type="entry name" value="PDZ_2"/>
    <property type="match status" value="1"/>
</dbReference>
<dbReference type="PRINTS" id="PR00834">
    <property type="entry name" value="PROTEASES2C"/>
</dbReference>
<dbReference type="PROSITE" id="PS50106">
    <property type="entry name" value="PDZ"/>
    <property type="match status" value="1"/>
</dbReference>
<keyword evidence="10" id="KW-1185">Reference proteome</keyword>
<evidence type="ECO:0000256" key="3">
    <source>
        <dbReference type="ARBA" id="ARBA00022729"/>
    </source>
</evidence>
<dbReference type="Pfam" id="PF13365">
    <property type="entry name" value="Trypsin_2"/>
    <property type="match status" value="1"/>
</dbReference>
<name>A0ABQ1N3V4_9BACT</name>
<keyword evidence="4" id="KW-0677">Repeat</keyword>
<dbReference type="SMART" id="SM00228">
    <property type="entry name" value="PDZ"/>
    <property type="match status" value="1"/>
</dbReference>
<evidence type="ECO:0000256" key="4">
    <source>
        <dbReference type="ARBA" id="ARBA00022737"/>
    </source>
</evidence>
<evidence type="ECO:0000256" key="7">
    <source>
        <dbReference type="SAM" id="Phobius"/>
    </source>
</evidence>
<dbReference type="EMBL" id="BMEC01000016">
    <property type="protein sequence ID" value="GGC52361.1"/>
    <property type="molecule type" value="Genomic_DNA"/>
</dbReference>
<dbReference type="InterPro" id="IPR001478">
    <property type="entry name" value="PDZ"/>
</dbReference>
<dbReference type="PANTHER" id="PTHR22939">
    <property type="entry name" value="SERINE PROTEASE FAMILY S1C HTRA-RELATED"/>
    <property type="match status" value="1"/>
</dbReference>
<dbReference type="PANTHER" id="PTHR22939:SF129">
    <property type="entry name" value="SERINE PROTEASE HTRA2, MITOCHONDRIAL"/>
    <property type="match status" value="1"/>
</dbReference>
<dbReference type="InterPro" id="IPR009003">
    <property type="entry name" value="Peptidase_S1_PA"/>
</dbReference>
<feature type="domain" description="PDZ" evidence="8">
    <location>
        <begin position="304"/>
        <end position="380"/>
    </location>
</feature>
<keyword evidence="5" id="KW-0378">Hydrolase</keyword>
<dbReference type="SUPFAM" id="SSF50494">
    <property type="entry name" value="Trypsin-like serine proteases"/>
    <property type="match status" value="1"/>
</dbReference>